<dbReference type="VEuPathDB" id="FungiDB:FUN_012384"/>
<dbReference type="EMBL" id="LLXL01000092">
    <property type="protein sequence ID" value="PKK78187.1"/>
    <property type="molecule type" value="Genomic_DNA"/>
</dbReference>
<name>A0A2N1NW99_9GLOM</name>
<comment type="caution">
    <text evidence="2">The sequence shown here is derived from an EMBL/GenBank/DDBJ whole genome shotgun (WGS) entry which is preliminary data.</text>
</comment>
<dbReference type="Proteomes" id="UP000233469">
    <property type="component" value="Unassembled WGS sequence"/>
</dbReference>
<evidence type="ECO:0000313" key="3">
    <source>
        <dbReference type="Proteomes" id="UP000233469"/>
    </source>
</evidence>
<evidence type="ECO:0000313" key="2">
    <source>
        <dbReference type="EMBL" id="PKK78187.1"/>
    </source>
</evidence>
<dbReference type="VEuPathDB" id="FungiDB:RhiirFUN_005936"/>
<feature type="compositionally biased region" description="Basic and acidic residues" evidence="1">
    <location>
        <begin position="49"/>
        <end position="64"/>
    </location>
</feature>
<dbReference type="AlphaFoldDB" id="A0A2N1NW99"/>
<organism evidence="2 3">
    <name type="scientific">Rhizophagus irregularis</name>
    <dbReference type="NCBI Taxonomy" id="588596"/>
    <lineage>
        <taxon>Eukaryota</taxon>
        <taxon>Fungi</taxon>
        <taxon>Fungi incertae sedis</taxon>
        <taxon>Mucoromycota</taxon>
        <taxon>Glomeromycotina</taxon>
        <taxon>Glomeromycetes</taxon>
        <taxon>Glomerales</taxon>
        <taxon>Glomeraceae</taxon>
        <taxon>Rhizophagus</taxon>
    </lineage>
</organism>
<dbReference type="OrthoDB" id="2444426at2759"/>
<dbReference type="VEuPathDB" id="FungiDB:RhiirA1_458848"/>
<feature type="region of interest" description="Disordered" evidence="1">
    <location>
        <begin position="1"/>
        <end position="20"/>
    </location>
</feature>
<protein>
    <submittedName>
        <fullName evidence="2">Uncharacterized protein</fullName>
    </submittedName>
</protein>
<feature type="compositionally biased region" description="Basic residues" evidence="1">
    <location>
        <begin position="96"/>
        <end position="118"/>
    </location>
</feature>
<evidence type="ECO:0000256" key="1">
    <source>
        <dbReference type="SAM" id="MobiDB-lite"/>
    </source>
</evidence>
<feature type="compositionally biased region" description="Basic and acidic residues" evidence="1">
    <location>
        <begin position="82"/>
        <end position="92"/>
    </location>
</feature>
<feature type="compositionally biased region" description="Acidic residues" evidence="1">
    <location>
        <begin position="72"/>
        <end position="81"/>
    </location>
</feature>
<feature type="region of interest" description="Disordered" evidence="1">
    <location>
        <begin position="49"/>
        <end position="118"/>
    </location>
</feature>
<accession>A0A2N1NW99</accession>
<proteinExistence type="predicted"/>
<sequence length="118" mass="13047">MKDTNGSLRIGRHAEDVSVSQEEIETYNKINQVCSSRLPPEIKKEVMAVDEKIGQKRGNKDELSRGMVSSDGTEDNSESDISEPKVEVKEQVNRGGKNKKGGKNGKNGKSKKKSKKGW</sequence>
<reference evidence="2 3" key="2">
    <citation type="submission" date="2017-10" db="EMBL/GenBank/DDBJ databases">
        <title>Extensive intraspecific genome diversity in a model arbuscular mycorrhizal fungus.</title>
        <authorList>
            <person name="Chen E.C.H."/>
            <person name="Morin E."/>
            <person name="Baudet D."/>
            <person name="Noel J."/>
            <person name="Ndikumana S."/>
            <person name="Charron P."/>
            <person name="St-Onge C."/>
            <person name="Giorgi J."/>
            <person name="Grigoriev I.V."/>
            <person name="Roux C."/>
            <person name="Martin F.M."/>
            <person name="Corradi N."/>
        </authorList>
    </citation>
    <scope>NUCLEOTIDE SEQUENCE [LARGE SCALE GENOMIC DNA]</scope>
    <source>
        <strain evidence="2 3">C2</strain>
    </source>
</reference>
<gene>
    <name evidence="2" type="ORF">RhiirC2_770473</name>
</gene>
<reference evidence="2 3" key="1">
    <citation type="submission" date="2016-04" db="EMBL/GenBank/DDBJ databases">
        <title>Genome analyses suggest a sexual origin of heterokaryosis in a supposedly ancient asexual fungus.</title>
        <authorList>
            <person name="Ropars J."/>
            <person name="Sedzielewska K."/>
            <person name="Noel J."/>
            <person name="Charron P."/>
            <person name="Farinelli L."/>
            <person name="Marton T."/>
            <person name="Kruger M."/>
            <person name="Pelin A."/>
            <person name="Brachmann A."/>
            <person name="Corradi N."/>
        </authorList>
    </citation>
    <scope>NUCLEOTIDE SEQUENCE [LARGE SCALE GENOMIC DNA]</scope>
    <source>
        <strain evidence="2 3">C2</strain>
    </source>
</reference>